<evidence type="ECO:0000313" key="3">
    <source>
        <dbReference type="Proteomes" id="UP000235828"/>
    </source>
</evidence>
<evidence type="ECO:0000313" key="2">
    <source>
        <dbReference type="EMBL" id="SON52180.1"/>
    </source>
</evidence>
<dbReference type="SUPFAM" id="SSF160719">
    <property type="entry name" value="gpW/gp25-like"/>
    <property type="match status" value="1"/>
</dbReference>
<protein>
    <recommendedName>
        <fullName evidence="1">IraD/Gp25-like domain-containing protein</fullName>
    </recommendedName>
</protein>
<dbReference type="EMBL" id="LT960612">
    <property type="protein sequence ID" value="SON52180.1"/>
    <property type="molecule type" value="Genomic_DNA"/>
</dbReference>
<dbReference type="AlphaFoldDB" id="A0A2N8ZJT8"/>
<dbReference type="KEGG" id="vta:B0569"/>
<keyword evidence="3" id="KW-1185">Reference proteome</keyword>
<dbReference type="InterPro" id="IPR007048">
    <property type="entry name" value="IraD/Gp25-like"/>
</dbReference>
<organism evidence="2 3">
    <name type="scientific">Vibrio tapetis subsp. tapetis</name>
    <dbReference type="NCBI Taxonomy" id="1671868"/>
    <lineage>
        <taxon>Bacteria</taxon>
        <taxon>Pseudomonadati</taxon>
        <taxon>Pseudomonadota</taxon>
        <taxon>Gammaproteobacteria</taxon>
        <taxon>Vibrionales</taxon>
        <taxon>Vibrionaceae</taxon>
        <taxon>Vibrio</taxon>
    </lineage>
</organism>
<dbReference type="Pfam" id="PF04965">
    <property type="entry name" value="GPW_gp25"/>
    <property type="match status" value="1"/>
</dbReference>
<feature type="domain" description="IraD/Gp25-like" evidence="1">
    <location>
        <begin position="56"/>
        <end position="111"/>
    </location>
</feature>
<gene>
    <name evidence="2" type="ORF">VTAP4600_B0569</name>
</gene>
<dbReference type="RefSeq" id="WP_102524493.1">
    <property type="nucleotide sequence ID" value="NZ_LT960612.1"/>
</dbReference>
<accession>A0A2N8ZJT8</accession>
<sequence length="140" mass="15758">MSLMAKLTQTWREDMDAQRDAIIENVCGLISSRAPIWATEANDQALKKTIVNIGLRNVTRSQSKSNSDVIVADIADLIARFEPRLIQVEIDVDEDSYQHNQLKFRLAAVMHSSLGDEAIVLDSFLDFGRNKLDVRKSNLV</sequence>
<dbReference type="Proteomes" id="UP000235828">
    <property type="component" value="Chromosome B"/>
</dbReference>
<name>A0A2N8ZJT8_9VIBR</name>
<proteinExistence type="predicted"/>
<dbReference type="Gene3D" id="3.10.450.40">
    <property type="match status" value="1"/>
</dbReference>
<reference evidence="2 3" key="1">
    <citation type="submission" date="2017-10" db="EMBL/GenBank/DDBJ databases">
        <authorList>
            <person name="Banno H."/>
            <person name="Chua N.-H."/>
        </authorList>
    </citation>
    <scope>NUCLEOTIDE SEQUENCE [LARGE SCALE GENOMIC DNA]</scope>
    <source>
        <strain evidence="2">Vibrio tapetis CECT4600</strain>
    </source>
</reference>
<dbReference type="OrthoDB" id="6401544at2"/>
<evidence type="ECO:0000259" key="1">
    <source>
        <dbReference type="Pfam" id="PF04965"/>
    </source>
</evidence>